<accession>A0AAN9F8F4</accession>
<comment type="caution">
    <text evidence="2">The sequence shown here is derived from an EMBL/GenBank/DDBJ whole genome shotgun (WGS) entry which is preliminary data.</text>
</comment>
<sequence length="95" mass="11240">MKLRRLALSQCTIELRFHFLKPYKERNSLIPLKTKPKHAPLFLFHSHSIPFIPPTLLRSLSFIIFRLFLGRTKPEKKIPTKPPKNHKKKTRNQSA</sequence>
<gene>
    <name evidence="2" type="ORF">RJT34_28026</name>
</gene>
<evidence type="ECO:0000313" key="3">
    <source>
        <dbReference type="Proteomes" id="UP001359559"/>
    </source>
</evidence>
<protein>
    <submittedName>
        <fullName evidence="2">Uncharacterized protein</fullName>
    </submittedName>
</protein>
<reference evidence="2 3" key="1">
    <citation type="submission" date="2024-01" db="EMBL/GenBank/DDBJ databases">
        <title>The genomes of 5 underutilized Papilionoideae crops provide insights into root nodulation and disease resistance.</title>
        <authorList>
            <person name="Yuan L."/>
        </authorList>
    </citation>
    <scope>NUCLEOTIDE SEQUENCE [LARGE SCALE GENOMIC DNA]</scope>
    <source>
        <strain evidence="2">LY-2023</strain>
        <tissue evidence="2">Leaf</tissue>
    </source>
</reference>
<feature type="compositionally biased region" description="Basic residues" evidence="1">
    <location>
        <begin position="83"/>
        <end position="95"/>
    </location>
</feature>
<dbReference type="Proteomes" id="UP001359559">
    <property type="component" value="Unassembled WGS sequence"/>
</dbReference>
<name>A0AAN9F8F4_CLITE</name>
<feature type="region of interest" description="Disordered" evidence="1">
    <location>
        <begin position="74"/>
        <end position="95"/>
    </location>
</feature>
<dbReference type="AlphaFoldDB" id="A0AAN9F8F4"/>
<proteinExistence type="predicted"/>
<dbReference type="EMBL" id="JAYKXN010000007">
    <property type="protein sequence ID" value="KAK7271817.1"/>
    <property type="molecule type" value="Genomic_DNA"/>
</dbReference>
<organism evidence="2 3">
    <name type="scientific">Clitoria ternatea</name>
    <name type="common">Butterfly pea</name>
    <dbReference type="NCBI Taxonomy" id="43366"/>
    <lineage>
        <taxon>Eukaryota</taxon>
        <taxon>Viridiplantae</taxon>
        <taxon>Streptophyta</taxon>
        <taxon>Embryophyta</taxon>
        <taxon>Tracheophyta</taxon>
        <taxon>Spermatophyta</taxon>
        <taxon>Magnoliopsida</taxon>
        <taxon>eudicotyledons</taxon>
        <taxon>Gunneridae</taxon>
        <taxon>Pentapetalae</taxon>
        <taxon>rosids</taxon>
        <taxon>fabids</taxon>
        <taxon>Fabales</taxon>
        <taxon>Fabaceae</taxon>
        <taxon>Papilionoideae</taxon>
        <taxon>50 kb inversion clade</taxon>
        <taxon>NPAAA clade</taxon>
        <taxon>indigoferoid/millettioid clade</taxon>
        <taxon>Phaseoleae</taxon>
        <taxon>Clitoria</taxon>
    </lineage>
</organism>
<keyword evidence="3" id="KW-1185">Reference proteome</keyword>
<evidence type="ECO:0000256" key="1">
    <source>
        <dbReference type="SAM" id="MobiDB-lite"/>
    </source>
</evidence>
<evidence type="ECO:0000313" key="2">
    <source>
        <dbReference type="EMBL" id="KAK7271817.1"/>
    </source>
</evidence>